<keyword evidence="1" id="KW-1133">Transmembrane helix</keyword>
<keyword evidence="3" id="KW-1185">Reference proteome</keyword>
<feature type="transmembrane region" description="Helical" evidence="1">
    <location>
        <begin position="74"/>
        <end position="94"/>
    </location>
</feature>
<evidence type="ECO:0000313" key="2">
    <source>
        <dbReference type="EMBL" id="RHW21205.1"/>
    </source>
</evidence>
<name>A0A396SCK0_9PSED</name>
<feature type="transmembrane region" description="Helical" evidence="1">
    <location>
        <begin position="148"/>
        <end position="165"/>
    </location>
</feature>
<feature type="non-terminal residue" evidence="2">
    <location>
        <position position="1"/>
    </location>
</feature>
<sequence>VARFWCSRLWRIQMFPAKALALPPQLDWQYKDEPALAEWSLKARSYNTDIANGLFAVLILIFAGLMYWSTRGTGFDPVLDGFTYILMVSLAFSMTHQKTKFAYRLTASGLEFCEWKEFPKWLPQLLKWAAIITGVVMLMLAMVHPAALIGAIAGPGLMGLMYLRMGTSSQFRRMHERFHQGFHPWSDFTKMTVFRRRSIIGLHFEWYNPEGDGGKGRMIPWEEILYCRKTQLNELIGIIRKQLPESTPYTEAYIPIYA</sequence>
<dbReference type="EMBL" id="QJSA01000007">
    <property type="protein sequence ID" value="RHW21205.1"/>
    <property type="molecule type" value="Genomic_DNA"/>
</dbReference>
<feature type="transmembrane region" description="Helical" evidence="1">
    <location>
        <begin position="125"/>
        <end position="142"/>
    </location>
</feature>
<protein>
    <submittedName>
        <fullName evidence="2">Uncharacterized protein</fullName>
    </submittedName>
</protein>
<dbReference type="Proteomes" id="UP000265745">
    <property type="component" value="Unassembled WGS sequence"/>
</dbReference>
<keyword evidence="1" id="KW-0812">Transmembrane</keyword>
<accession>A0A396SCK0</accession>
<gene>
    <name evidence="2" type="ORF">C2846_08755</name>
</gene>
<comment type="caution">
    <text evidence="2">The sequence shown here is derived from an EMBL/GenBank/DDBJ whole genome shotgun (WGS) entry which is preliminary data.</text>
</comment>
<proteinExistence type="predicted"/>
<dbReference type="AlphaFoldDB" id="A0A396SCK0"/>
<keyword evidence="1" id="KW-0472">Membrane</keyword>
<dbReference type="RefSeq" id="WP_205890149.1">
    <property type="nucleotide sequence ID" value="NZ_QJSA01000007.1"/>
</dbReference>
<evidence type="ECO:0000256" key="1">
    <source>
        <dbReference type="SAM" id="Phobius"/>
    </source>
</evidence>
<evidence type="ECO:0000313" key="3">
    <source>
        <dbReference type="Proteomes" id="UP000265745"/>
    </source>
</evidence>
<organism evidence="2 3">
    <name type="scientific">Pseudomonas jilinensis</name>
    <dbReference type="NCBI Taxonomy" id="2078689"/>
    <lineage>
        <taxon>Bacteria</taxon>
        <taxon>Pseudomonadati</taxon>
        <taxon>Pseudomonadota</taxon>
        <taxon>Gammaproteobacteria</taxon>
        <taxon>Pseudomonadales</taxon>
        <taxon>Pseudomonadaceae</taxon>
        <taxon>Pseudomonas</taxon>
    </lineage>
</organism>
<reference evidence="2 3" key="1">
    <citation type="submission" date="2018-06" db="EMBL/GenBank/DDBJ databases">
        <title>Pseudomonas jilinensis sp. nov., isolated from the production water of Jilin Oilfield in China.</title>
        <authorList>
            <person name="Wang J."/>
        </authorList>
    </citation>
    <scope>NUCLEOTIDE SEQUENCE [LARGE SCALE GENOMIC DNA]</scope>
    <source>
        <strain evidence="2 3">JS15-10A1</strain>
    </source>
</reference>
<feature type="transmembrane region" description="Helical" evidence="1">
    <location>
        <begin position="50"/>
        <end position="68"/>
    </location>
</feature>